<proteinExistence type="predicted"/>
<dbReference type="GO" id="GO:0003700">
    <property type="term" value="F:DNA-binding transcription factor activity"/>
    <property type="evidence" value="ECO:0007669"/>
    <property type="project" value="InterPro"/>
</dbReference>
<evidence type="ECO:0000256" key="1">
    <source>
        <dbReference type="SAM" id="MobiDB-lite"/>
    </source>
</evidence>
<dbReference type="InterPro" id="IPR046347">
    <property type="entry name" value="bZIP_sf"/>
</dbReference>
<dbReference type="PANTHER" id="PTHR37012">
    <property type="entry name" value="B-ZIP TRANSCRIPTION FACTOR (EUROFUNG)-RELATED"/>
    <property type="match status" value="1"/>
</dbReference>
<evidence type="ECO:0000313" key="2">
    <source>
        <dbReference type="EMBL" id="RFN51408.1"/>
    </source>
</evidence>
<dbReference type="Gene3D" id="1.20.5.170">
    <property type="match status" value="1"/>
</dbReference>
<dbReference type="EMBL" id="PXXK01000106">
    <property type="protein sequence ID" value="RFN51408.1"/>
    <property type="molecule type" value="Genomic_DNA"/>
</dbReference>
<dbReference type="AlphaFoldDB" id="A0A395MTY4"/>
<dbReference type="CDD" id="cd14688">
    <property type="entry name" value="bZIP_YAP"/>
    <property type="match status" value="1"/>
</dbReference>
<reference evidence="2 3" key="1">
    <citation type="journal article" date="2018" name="PLoS Pathog.">
        <title>Evolution of structural diversity of trichothecenes, a family of toxins produced by plant pathogenic and entomopathogenic fungi.</title>
        <authorList>
            <person name="Proctor R.H."/>
            <person name="McCormick S.P."/>
            <person name="Kim H.S."/>
            <person name="Cardoza R.E."/>
            <person name="Stanley A.M."/>
            <person name="Lindo L."/>
            <person name="Kelly A."/>
            <person name="Brown D.W."/>
            <person name="Lee T."/>
            <person name="Vaughan M.M."/>
            <person name="Alexander N.J."/>
            <person name="Busman M."/>
            <person name="Gutierrez S."/>
        </authorList>
    </citation>
    <scope>NUCLEOTIDE SEQUENCE [LARGE SCALE GENOMIC DNA]</scope>
    <source>
        <strain evidence="2 3">NRRL 13405</strain>
    </source>
</reference>
<keyword evidence="3" id="KW-1185">Reference proteome</keyword>
<comment type="caution">
    <text evidence="2">The sequence shown here is derived from an EMBL/GenBank/DDBJ whole genome shotgun (WGS) entry which is preliminary data.</text>
</comment>
<gene>
    <name evidence="2" type="ORF">FIE12Z_4319</name>
</gene>
<organism evidence="2 3">
    <name type="scientific">Fusarium flagelliforme</name>
    <dbReference type="NCBI Taxonomy" id="2675880"/>
    <lineage>
        <taxon>Eukaryota</taxon>
        <taxon>Fungi</taxon>
        <taxon>Dikarya</taxon>
        <taxon>Ascomycota</taxon>
        <taxon>Pezizomycotina</taxon>
        <taxon>Sordariomycetes</taxon>
        <taxon>Hypocreomycetidae</taxon>
        <taxon>Hypocreales</taxon>
        <taxon>Nectriaceae</taxon>
        <taxon>Fusarium</taxon>
        <taxon>Fusarium incarnatum-equiseti species complex</taxon>
    </lineage>
</organism>
<dbReference type="SUPFAM" id="SSF57959">
    <property type="entry name" value="Leucine zipper domain"/>
    <property type="match status" value="1"/>
</dbReference>
<protein>
    <recommendedName>
        <fullName evidence="4">BZIP domain-containing protein</fullName>
    </recommendedName>
</protein>
<evidence type="ECO:0008006" key="4">
    <source>
        <dbReference type="Google" id="ProtNLM"/>
    </source>
</evidence>
<name>A0A395MTY4_9HYPO</name>
<feature type="region of interest" description="Disordered" evidence="1">
    <location>
        <begin position="21"/>
        <end position="48"/>
    </location>
</feature>
<accession>A0A395MTY4</accession>
<dbReference type="Proteomes" id="UP000265631">
    <property type="component" value="Unassembled WGS sequence"/>
</dbReference>
<sequence length="262" mass="29446">MAPSILTENVKICDRNAGSRRRRILSDSQRERKRTQDRKAQQAMRNRTKQHIQRLEKEIAEQKAQRQTIEDLQRRNRALEDELIHIKDITSLYLPPDIALPASILGTMPDSAALTPHEGLQTYNFGNDGSQYTLPLANWEELGVCTGQGTAVTNSSYTHGTMPDSAALTLHQELKTYNDNVGDEGSLYTRPSANWEELRFFPGQGTAVTYTYTHGHGTYCNSTSIENPSLFFNDPDPIDIRVVADSHHGGIAVRLQDIRPDL</sequence>
<evidence type="ECO:0000313" key="3">
    <source>
        <dbReference type="Proteomes" id="UP000265631"/>
    </source>
</evidence>